<feature type="compositionally biased region" description="Basic and acidic residues" evidence="7">
    <location>
        <begin position="120"/>
        <end position="152"/>
    </location>
</feature>
<dbReference type="InterPro" id="IPR045257">
    <property type="entry name" value="E2/Pdx1"/>
</dbReference>
<dbReference type="Gene3D" id="2.40.50.100">
    <property type="match status" value="1"/>
</dbReference>
<sequence>MAFSLARVFSRGLHASARRSALTQFNMPAMSPTMTEGGIASWKKKEGESFSAGDVLLEIETDKATIDVEAQDDGILAKIIAADGSKGVAVGSVIGIIGEEGDDLSGADALAKQSSSSEAKAPEPKKEDAPAAPKEEPKKAEPAQKESKSELEVGQRIFASPIAKKIALEKGIPLGQVKGTGPAGRIVRQDVESYKPSTVATSATTPTAAQPAAAALPADYVDTPISNMRRTIGSRLTQSKQELPHYYLTVDVNMDKVLKLREVFNKTLSEKDQKLSVNDFIVKAVACALVDVPEANSAWLGEVIRTYKKADISVAVSTPTGLITPIVKDVGSKGLATISAETKALAKKARDGKLQPSEYQGGTFTISNLGMFGIDHFTAIINPPQSCILAVGSAQPKFIPAPEEEKGFKIIQSMNVTLSSDHRTVDGAVGARWLAAFKGYLENPLTFML</sequence>
<evidence type="ECO:0000313" key="11">
    <source>
        <dbReference type="Proteomes" id="UP000567179"/>
    </source>
</evidence>
<dbReference type="PROSITE" id="PS00189">
    <property type="entry name" value="LIPOYL"/>
    <property type="match status" value="1"/>
</dbReference>
<dbReference type="GO" id="GO:0005739">
    <property type="term" value="C:mitochondrion"/>
    <property type="evidence" value="ECO:0007669"/>
    <property type="project" value="UniProtKB-SubCell"/>
</dbReference>
<dbReference type="Gene3D" id="4.10.320.10">
    <property type="entry name" value="E3-binding domain"/>
    <property type="match status" value="1"/>
</dbReference>
<keyword evidence="3 6" id="KW-0450">Lipoyl</keyword>
<dbReference type="NCBIfam" id="TIGR01349">
    <property type="entry name" value="PDHac_trf_mito"/>
    <property type="match status" value="1"/>
</dbReference>
<dbReference type="Pfam" id="PF00198">
    <property type="entry name" value="2-oxoacid_dh"/>
    <property type="match status" value="1"/>
</dbReference>
<evidence type="ECO:0000259" key="8">
    <source>
        <dbReference type="PROSITE" id="PS50968"/>
    </source>
</evidence>
<gene>
    <name evidence="10" type="ORF">D9619_003168</name>
</gene>
<dbReference type="FunFam" id="2.40.50.100:FF:000010">
    <property type="entry name" value="Acetyltransferase component of pyruvate dehydrogenase complex"/>
    <property type="match status" value="1"/>
</dbReference>
<evidence type="ECO:0000256" key="5">
    <source>
        <dbReference type="ARBA" id="ARBA00023315"/>
    </source>
</evidence>
<evidence type="ECO:0000256" key="6">
    <source>
        <dbReference type="RuleBase" id="RU361137"/>
    </source>
</evidence>
<dbReference type="EC" id="2.3.1.12" evidence="6"/>
<feature type="domain" description="Peripheral subunit-binding (PSBD)" evidence="9">
    <location>
        <begin position="158"/>
        <end position="195"/>
    </location>
</feature>
<dbReference type="PROSITE" id="PS51826">
    <property type="entry name" value="PSBD"/>
    <property type="match status" value="1"/>
</dbReference>
<comment type="caution">
    <text evidence="10">The sequence shown here is derived from an EMBL/GenBank/DDBJ whole genome shotgun (WGS) entry which is preliminary data.</text>
</comment>
<dbReference type="InterPro" id="IPR023213">
    <property type="entry name" value="CAT-like_dom_sf"/>
</dbReference>
<comment type="catalytic activity">
    <reaction evidence="6">
        <text>N(6)-[(R)-dihydrolipoyl]-L-lysyl-[protein] + acetyl-CoA = N(6)-[(R)-S(8)-acetyldihydrolipoyl]-L-lysyl-[protein] + CoA</text>
        <dbReference type="Rhea" id="RHEA:17017"/>
        <dbReference type="Rhea" id="RHEA-COMP:10475"/>
        <dbReference type="Rhea" id="RHEA-COMP:10478"/>
        <dbReference type="ChEBI" id="CHEBI:57287"/>
        <dbReference type="ChEBI" id="CHEBI:57288"/>
        <dbReference type="ChEBI" id="CHEBI:83100"/>
        <dbReference type="ChEBI" id="CHEBI:83111"/>
        <dbReference type="EC" id="2.3.1.12"/>
    </reaction>
</comment>
<name>A0A8H5EU55_9AGAR</name>
<dbReference type="GO" id="GO:0006086">
    <property type="term" value="P:pyruvate decarboxylation to acetyl-CoA"/>
    <property type="evidence" value="ECO:0007669"/>
    <property type="project" value="InterPro"/>
</dbReference>
<dbReference type="PROSITE" id="PS50968">
    <property type="entry name" value="BIOTINYL_LIPOYL"/>
    <property type="match status" value="1"/>
</dbReference>
<comment type="similarity">
    <text evidence="1 6">Belongs to the 2-oxoacid dehydrogenase family.</text>
</comment>
<evidence type="ECO:0000256" key="4">
    <source>
        <dbReference type="ARBA" id="ARBA00022946"/>
    </source>
</evidence>
<evidence type="ECO:0000256" key="7">
    <source>
        <dbReference type="SAM" id="MobiDB-lite"/>
    </source>
</evidence>
<dbReference type="SUPFAM" id="SSF51230">
    <property type="entry name" value="Single hybrid motif"/>
    <property type="match status" value="1"/>
</dbReference>
<dbReference type="InterPro" id="IPR006257">
    <property type="entry name" value="LAT1"/>
</dbReference>
<dbReference type="SUPFAM" id="SSF47005">
    <property type="entry name" value="Peripheral subunit-binding domain of 2-oxo acid dehydrogenase complex"/>
    <property type="match status" value="1"/>
</dbReference>
<keyword evidence="4" id="KW-0809">Transit peptide</keyword>
<keyword evidence="11" id="KW-1185">Reference proteome</keyword>
<dbReference type="PANTHER" id="PTHR23151:SF90">
    <property type="entry name" value="DIHYDROLIPOYLLYSINE-RESIDUE ACETYLTRANSFERASE COMPONENT OF PYRUVATE DEHYDROGENASE COMPLEX, MITOCHONDRIAL-RELATED"/>
    <property type="match status" value="1"/>
</dbReference>
<dbReference type="InterPro" id="IPR000089">
    <property type="entry name" value="Biotin_lipoyl"/>
</dbReference>
<keyword evidence="5 6" id="KW-0012">Acyltransferase</keyword>
<proteinExistence type="inferred from homology"/>
<dbReference type="Pfam" id="PF00364">
    <property type="entry name" value="Biotin_lipoyl"/>
    <property type="match status" value="1"/>
</dbReference>
<evidence type="ECO:0000256" key="2">
    <source>
        <dbReference type="ARBA" id="ARBA00022679"/>
    </source>
</evidence>
<dbReference type="GO" id="GO:0004742">
    <property type="term" value="F:dihydrolipoyllysine-residue acetyltransferase activity"/>
    <property type="evidence" value="ECO:0007669"/>
    <property type="project" value="UniProtKB-UniRule"/>
</dbReference>
<feature type="region of interest" description="Disordered" evidence="7">
    <location>
        <begin position="107"/>
        <end position="152"/>
    </location>
</feature>
<dbReference type="InterPro" id="IPR011053">
    <property type="entry name" value="Single_hybrid_motif"/>
</dbReference>
<dbReference type="SUPFAM" id="SSF52777">
    <property type="entry name" value="CoA-dependent acyltransferases"/>
    <property type="match status" value="1"/>
</dbReference>
<feature type="domain" description="Lipoyl-binding" evidence="8">
    <location>
        <begin position="22"/>
        <end position="98"/>
    </location>
</feature>
<dbReference type="Pfam" id="PF02817">
    <property type="entry name" value="E3_binding"/>
    <property type="match status" value="1"/>
</dbReference>
<dbReference type="CDD" id="cd06849">
    <property type="entry name" value="lipoyl_domain"/>
    <property type="match status" value="1"/>
</dbReference>
<accession>A0A8H5EU55</accession>
<evidence type="ECO:0000259" key="9">
    <source>
        <dbReference type="PROSITE" id="PS51826"/>
    </source>
</evidence>
<comment type="function">
    <text evidence="6">The pyruvate dehydrogenase complex catalyzes the overall conversion of pyruvate to acetyl-CoA and CO(2).</text>
</comment>
<dbReference type="Gene3D" id="3.30.559.10">
    <property type="entry name" value="Chloramphenicol acetyltransferase-like domain"/>
    <property type="match status" value="1"/>
</dbReference>
<dbReference type="OrthoDB" id="537444at2759"/>
<comment type="cofactor">
    <cofactor evidence="6">
        <name>(R)-lipoate</name>
        <dbReference type="ChEBI" id="CHEBI:83088"/>
    </cofactor>
    <text evidence="6">Binds 1 lipoyl cofactor covalently.</text>
</comment>
<protein>
    <recommendedName>
        <fullName evidence="6">Acetyltransferase component of pyruvate dehydrogenase complex</fullName>
        <ecNumber evidence="6">2.3.1.12</ecNumber>
    </recommendedName>
</protein>
<evidence type="ECO:0000256" key="1">
    <source>
        <dbReference type="ARBA" id="ARBA00007317"/>
    </source>
</evidence>
<dbReference type="PANTHER" id="PTHR23151">
    <property type="entry name" value="DIHYDROLIPOAMIDE ACETYL/SUCCINYL-TRANSFERASE-RELATED"/>
    <property type="match status" value="1"/>
</dbReference>
<comment type="subcellular location">
    <subcellularLocation>
        <location evidence="6">Mitochondrion</location>
    </subcellularLocation>
</comment>
<dbReference type="FunFam" id="3.30.559.10:FF:000003">
    <property type="entry name" value="Acetyltransferase component of pyruvate dehydrogenase complex"/>
    <property type="match status" value="1"/>
</dbReference>
<evidence type="ECO:0000256" key="3">
    <source>
        <dbReference type="ARBA" id="ARBA00022823"/>
    </source>
</evidence>
<dbReference type="InterPro" id="IPR036625">
    <property type="entry name" value="E3-bd_dom_sf"/>
</dbReference>
<dbReference type="InterPro" id="IPR003016">
    <property type="entry name" value="2-oxoA_DH_lipoyl-BS"/>
</dbReference>
<dbReference type="GO" id="GO:0045254">
    <property type="term" value="C:pyruvate dehydrogenase complex"/>
    <property type="evidence" value="ECO:0007669"/>
    <property type="project" value="UniProtKB-UniRule"/>
</dbReference>
<organism evidence="10 11">
    <name type="scientific">Psilocybe cf. subviscida</name>
    <dbReference type="NCBI Taxonomy" id="2480587"/>
    <lineage>
        <taxon>Eukaryota</taxon>
        <taxon>Fungi</taxon>
        <taxon>Dikarya</taxon>
        <taxon>Basidiomycota</taxon>
        <taxon>Agaricomycotina</taxon>
        <taxon>Agaricomycetes</taxon>
        <taxon>Agaricomycetidae</taxon>
        <taxon>Agaricales</taxon>
        <taxon>Agaricineae</taxon>
        <taxon>Strophariaceae</taxon>
        <taxon>Psilocybe</taxon>
    </lineage>
</organism>
<dbReference type="InterPro" id="IPR004167">
    <property type="entry name" value="PSBD"/>
</dbReference>
<dbReference type="AlphaFoldDB" id="A0A8H5EU55"/>
<dbReference type="InterPro" id="IPR001078">
    <property type="entry name" value="2-oxoacid_DH_actylTfrase"/>
</dbReference>
<dbReference type="Proteomes" id="UP000567179">
    <property type="component" value="Unassembled WGS sequence"/>
</dbReference>
<keyword evidence="2 6" id="KW-0808">Transferase</keyword>
<evidence type="ECO:0000313" key="10">
    <source>
        <dbReference type="EMBL" id="KAF5312492.1"/>
    </source>
</evidence>
<dbReference type="EMBL" id="JAACJJ010000056">
    <property type="protein sequence ID" value="KAF5312492.1"/>
    <property type="molecule type" value="Genomic_DNA"/>
</dbReference>
<reference evidence="10 11" key="1">
    <citation type="journal article" date="2020" name="ISME J.">
        <title>Uncovering the hidden diversity of litter-decomposition mechanisms in mushroom-forming fungi.</title>
        <authorList>
            <person name="Floudas D."/>
            <person name="Bentzer J."/>
            <person name="Ahren D."/>
            <person name="Johansson T."/>
            <person name="Persson P."/>
            <person name="Tunlid A."/>
        </authorList>
    </citation>
    <scope>NUCLEOTIDE SEQUENCE [LARGE SCALE GENOMIC DNA]</scope>
    <source>
        <strain evidence="10 11">CBS 101986</strain>
    </source>
</reference>